<dbReference type="AlphaFoldDB" id="A0A183P4R7"/>
<dbReference type="Proteomes" id="UP000269396">
    <property type="component" value="Unassembled WGS sequence"/>
</dbReference>
<evidence type="ECO:0000313" key="1">
    <source>
        <dbReference type="EMBL" id="VDP49437.1"/>
    </source>
</evidence>
<gene>
    <name evidence="1" type="ORF">SMTD_LOCUS9353</name>
</gene>
<evidence type="ECO:0000313" key="2">
    <source>
        <dbReference type="Proteomes" id="UP000269396"/>
    </source>
</evidence>
<organism evidence="1 2">
    <name type="scientific">Schistosoma mattheei</name>
    <dbReference type="NCBI Taxonomy" id="31246"/>
    <lineage>
        <taxon>Eukaryota</taxon>
        <taxon>Metazoa</taxon>
        <taxon>Spiralia</taxon>
        <taxon>Lophotrochozoa</taxon>
        <taxon>Platyhelminthes</taxon>
        <taxon>Trematoda</taxon>
        <taxon>Digenea</taxon>
        <taxon>Strigeidida</taxon>
        <taxon>Schistosomatoidea</taxon>
        <taxon>Schistosomatidae</taxon>
        <taxon>Schistosoma</taxon>
    </lineage>
</organism>
<proteinExistence type="predicted"/>
<dbReference type="EMBL" id="UZAL01029641">
    <property type="protein sequence ID" value="VDP49437.1"/>
    <property type="molecule type" value="Genomic_DNA"/>
</dbReference>
<protein>
    <submittedName>
        <fullName evidence="1">Uncharacterized protein</fullName>
    </submittedName>
</protein>
<accession>A0A183P4R7</accession>
<reference evidence="1 2" key="1">
    <citation type="submission" date="2018-11" db="EMBL/GenBank/DDBJ databases">
        <authorList>
            <consortium name="Pathogen Informatics"/>
        </authorList>
    </citation>
    <scope>NUCLEOTIDE SEQUENCE [LARGE SCALE GENOMIC DNA]</scope>
    <source>
        <strain>Denwood</strain>
        <strain evidence="2">Zambia</strain>
    </source>
</reference>
<name>A0A183P4R7_9TREM</name>
<sequence length="76" mass="8820">MMVEINVGFNIRNRILGRVESDHNITSNDLTNECCHVDTKMIERPNPNKFDLMKISHSDRTINFAKHDSQNVPRPN</sequence>
<keyword evidence="2" id="KW-1185">Reference proteome</keyword>